<proteinExistence type="predicted"/>
<name>A0A645BFX9_9ZZZZ</name>
<reference evidence="2" key="1">
    <citation type="submission" date="2019-08" db="EMBL/GenBank/DDBJ databases">
        <authorList>
            <person name="Kucharzyk K."/>
            <person name="Murdoch R.W."/>
            <person name="Higgins S."/>
            <person name="Loffler F."/>
        </authorList>
    </citation>
    <scope>NUCLEOTIDE SEQUENCE</scope>
</reference>
<comment type="caution">
    <text evidence="2">The sequence shown here is derived from an EMBL/GenBank/DDBJ whole genome shotgun (WGS) entry which is preliminary data.</text>
</comment>
<sequence length="37" mass="4284">MLMIMFIQLGLTEPLTVVLMVIILPNILDWDPNMEII</sequence>
<keyword evidence="1" id="KW-0812">Transmembrane</keyword>
<evidence type="ECO:0000313" key="2">
    <source>
        <dbReference type="EMBL" id="MPM64349.1"/>
    </source>
</evidence>
<keyword evidence="1" id="KW-1133">Transmembrane helix</keyword>
<evidence type="ECO:0000256" key="1">
    <source>
        <dbReference type="SAM" id="Phobius"/>
    </source>
</evidence>
<gene>
    <name evidence="2" type="ORF">SDC9_111235</name>
</gene>
<protein>
    <submittedName>
        <fullName evidence="2">Uncharacterized protein</fullName>
    </submittedName>
</protein>
<organism evidence="2">
    <name type="scientific">bioreactor metagenome</name>
    <dbReference type="NCBI Taxonomy" id="1076179"/>
    <lineage>
        <taxon>unclassified sequences</taxon>
        <taxon>metagenomes</taxon>
        <taxon>ecological metagenomes</taxon>
    </lineage>
</organism>
<keyword evidence="1" id="KW-0472">Membrane</keyword>
<accession>A0A645BFX9</accession>
<feature type="transmembrane region" description="Helical" evidence="1">
    <location>
        <begin position="6"/>
        <end position="28"/>
    </location>
</feature>
<dbReference type="EMBL" id="VSSQ01019899">
    <property type="protein sequence ID" value="MPM64349.1"/>
    <property type="molecule type" value="Genomic_DNA"/>
</dbReference>
<dbReference type="AlphaFoldDB" id="A0A645BFX9"/>